<accession>A0A7W5GBX0</accession>
<dbReference type="AlphaFoldDB" id="A0A7W5GBX0"/>
<evidence type="ECO:0000313" key="2">
    <source>
        <dbReference type="Proteomes" id="UP000518605"/>
    </source>
</evidence>
<organism evidence="1 2">
    <name type="scientific">Paenibacillus endophyticus</name>
    <dbReference type="NCBI Taxonomy" id="1294268"/>
    <lineage>
        <taxon>Bacteria</taxon>
        <taxon>Bacillati</taxon>
        <taxon>Bacillota</taxon>
        <taxon>Bacilli</taxon>
        <taxon>Bacillales</taxon>
        <taxon>Paenibacillaceae</taxon>
        <taxon>Paenibacillus</taxon>
    </lineage>
</organism>
<name>A0A7W5GBX0_9BACL</name>
<gene>
    <name evidence="1" type="ORF">FHS16_004352</name>
</gene>
<proteinExistence type="predicted"/>
<dbReference type="EMBL" id="JACHXW010000015">
    <property type="protein sequence ID" value="MBB3154270.1"/>
    <property type="molecule type" value="Genomic_DNA"/>
</dbReference>
<dbReference type="RefSeq" id="WP_183567415.1">
    <property type="nucleotide sequence ID" value="NZ_CBCSLB010000016.1"/>
</dbReference>
<reference evidence="1 2" key="1">
    <citation type="submission" date="2020-08" db="EMBL/GenBank/DDBJ databases">
        <title>Genomic Encyclopedia of Type Strains, Phase III (KMG-III): the genomes of soil and plant-associated and newly described type strains.</title>
        <authorList>
            <person name="Whitman W."/>
        </authorList>
    </citation>
    <scope>NUCLEOTIDE SEQUENCE [LARGE SCALE GENOMIC DNA]</scope>
    <source>
        <strain evidence="1 2">CECT 8234</strain>
    </source>
</reference>
<protein>
    <submittedName>
        <fullName evidence="1">Uncharacterized protein</fullName>
    </submittedName>
</protein>
<evidence type="ECO:0000313" key="1">
    <source>
        <dbReference type="EMBL" id="MBB3154270.1"/>
    </source>
</evidence>
<dbReference type="Proteomes" id="UP000518605">
    <property type="component" value="Unassembled WGS sequence"/>
</dbReference>
<keyword evidence="2" id="KW-1185">Reference proteome</keyword>
<sequence>MIVVTLNGCGKSEKIEHIEAFATEMSEQNAEGIFERTGYKKVNAITSVVEGEKYVKSEIKKIEDHYDIDGNFIKSEITLNNSSRSEMFMSNDGDEHVTKLDNPSTILVPELVSEEHHSVELTEEQKTEVKAHVLSFLK</sequence>
<comment type="caution">
    <text evidence="1">The sequence shown here is derived from an EMBL/GenBank/DDBJ whole genome shotgun (WGS) entry which is preliminary data.</text>
</comment>